<name>A0A841Q5M9_9BACI</name>
<keyword evidence="5" id="KW-0598">Phosphotransferase system</keyword>
<dbReference type="InterPro" id="IPR002178">
    <property type="entry name" value="PTS_EIIA_type-2_dom"/>
</dbReference>
<dbReference type="PROSITE" id="PS51094">
    <property type="entry name" value="PTS_EIIA_TYPE_2"/>
    <property type="match status" value="1"/>
</dbReference>
<dbReference type="InterPro" id="IPR016152">
    <property type="entry name" value="PTrfase/Anion_transptr"/>
</dbReference>
<sequence length="145" mass="15810">MKFLEESLIALDVDIDTPEGAIRETGKLLSASHLVEESYVDAMVKSFNENGPYFVLAPNIALPHARPEDGVHEAAVSFVRLKNPVKFGHASNDPVQLVFGLGASSSDEHLTVLQRLMGLLGNPDNVEKLLHVKTHEEINQMIGGN</sequence>
<dbReference type="PANTHER" id="PTHR36203">
    <property type="entry name" value="ASCORBATE-SPECIFIC PTS SYSTEM EIIA COMPONENT"/>
    <property type="match status" value="1"/>
</dbReference>
<evidence type="ECO:0000313" key="8">
    <source>
        <dbReference type="EMBL" id="MBB6453701.1"/>
    </source>
</evidence>
<feature type="domain" description="PTS EIIA type-2" evidence="7">
    <location>
        <begin position="2"/>
        <end position="145"/>
    </location>
</feature>
<evidence type="ECO:0000256" key="5">
    <source>
        <dbReference type="ARBA" id="ARBA00022683"/>
    </source>
</evidence>
<dbReference type="AlphaFoldDB" id="A0A841Q5M9"/>
<gene>
    <name evidence="8" type="ORF">HNQ94_002150</name>
</gene>
<evidence type="ECO:0000259" key="7">
    <source>
        <dbReference type="PROSITE" id="PS51094"/>
    </source>
</evidence>
<evidence type="ECO:0000256" key="6">
    <source>
        <dbReference type="ARBA" id="ARBA00022777"/>
    </source>
</evidence>
<evidence type="ECO:0000256" key="2">
    <source>
        <dbReference type="ARBA" id="ARBA00022448"/>
    </source>
</evidence>
<dbReference type="EMBL" id="JACHGH010000005">
    <property type="protein sequence ID" value="MBB6453701.1"/>
    <property type="molecule type" value="Genomic_DNA"/>
</dbReference>
<evidence type="ECO:0000313" key="9">
    <source>
        <dbReference type="Proteomes" id="UP000581688"/>
    </source>
</evidence>
<dbReference type="SUPFAM" id="SSF55804">
    <property type="entry name" value="Phoshotransferase/anion transport protein"/>
    <property type="match status" value="1"/>
</dbReference>
<keyword evidence="3" id="KW-0963">Cytoplasm</keyword>
<organism evidence="8 9">
    <name type="scientific">Salirhabdus euzebyi</name>
    <dbReference type="NCBI Taxonomy" id="394506"/>
    <lineage>
        <taxon>Bacteria</taxon>
        <taxon>Bacillati</taxon>
        <taxon>Bacillota</taxon>
        <taxon>Bacilli</taxon>
        <taxon>Bacillales</taxon>
        <taxon>Bacillaceae</taxon>
        <taxon>Salirhabdus</taxon>
    </lineage>
</organism>
<evidence type="ECO:0000256" key="4">
    <source>
        <dbReference type="ARBA" id="ARBA00022679"/>
    </source>
</evidence>
<dbReference type="Pfam" id="PF00359">
    <property type="entry name" value="PTS_EIIA_2"/>
    <property type="match status" value="1"/>
</dbReference>
<dbReference type="Gene3D" id="3.40.930.10">
    <property type="entry name" value="Mannitol-specific EII, Chain A"/>
    <property type="match status" value="1"/>
</dbReference>
<reference evidence="8 9" key="1">
    <citation type="submission" date="2020-08" db="EMBL/GenBank/DDBJ databases">
        <title>Genomic Encyclopedia of Type Strains, Phase IV (KMG-IV): sequencing the most valuable type-strain genomes for metagenomic binning, comparative biology and taxonomic classification.</title>
        <authorList>
            <person name="Goeker M."/>
        </authorList>
    </citation>
    <scope>NUCLEOTIDE SEQUENCE [LARGE SCALE GENOMIC DNA]</scope>
    <source>
        <strain evidence="8 9">DSM 19612</strain>
    </source>
</reference>
<protein>
    <submittedName>
        <fullName evidence="8">PTS system mannitol-specific IIA component/PTS system ascorbate-specific IIA component</fullName>
    </submittedName>
</protein>
<evidence type="ECO:0000256" key="1">
    <source>
        <dbReference type="ARBA" id="ARBA00004496"/>
    </source>
</evidence>
<proteinExistence type="predicted"/>
<keyword evidence="2" id="KW-0813">Transport</keyword>
<dbReference type="GO" id="GO:0009401">
    <property type="term" value="P:phosphoenolpyruvate-dependent sugar phosphotransferase system"/>
    <property type="evidence" value="ECO:0007669"/>
    <property type="project" value="UniProtKB-KW"/>
</dbReference>
<dbReference type="PROSITE" id="PS00372">
    <property type="entry name" value="PTS_EIIA_TYPE_2_HIS"/>
    <property type="match status" value="1"/>
</dbReference>
<dbReference type="CDD" id="cd00211">
    <property type="entry name" value="PTS_IIA_fru"/>
    <property type="match status" value="1"/>
</dbReference>
<dbReference type="Proteomes" id="UP000581688">
    <property type="component" value="Unassembled WGS sequence"/>
</dbReference>
<dbReference type="RefSeq" id="WP_174495953.1">
    <property type="nucleotide sequence ID" value="NZ_CADDWK010000005.1"/>
</dbReference>
<comment type="caution">
    <text evidence="8">The sequence shown here is derived from an EMBL/GenBank/DDBJ whole genome shotgun (WGS) entry which is preliminary data.</text>
</comment>
<keyword evidence="9" id="KW-1185">Reference proteome</keyword>
<keyword evidence="4" id="KW-0808">Transferase</keyword>
<evidence type="ECO:0000256" key="3">
    <source>
        <dbReference type="ARBA" id="ARBA00022490"/>
    </source>
</evidence>
<dbReference type="GO" id="GO:0005737">
    <property type="term" value="C:cytoplasm"/>
    <property type="evidence" value="ECO:0007669"/>
    <property type="project" value="UniProtKB-SubCell"/>
</dbReference>
<dbReference type="GO" id="GO:0016301">
    <property type="term" value="F:kinase activity"/>
    <property type="evidence" value="ECO:0007669"/>
    <property type="project" value="UniProtKB-KW"/>
</dbReference>
<dbReference type="InterPro" id="IPR051351">
    <property type="entry name" value="Ascorbate-PTS_EIIA_comp"/>
</dbReference>
<dbReference type="PANTHER" id="PTHR36203:SF5">
    <property type="entry name" value="PTS SYSTEM, EIIA COMPONENT"/>
    <property type="match status" value="1"/>
</dbReference>
<comment type="subcellular location">
    <subcellularLocation>
        <location evidence="1">Cytoplasm</location>
    </subcellularLocation>
</comment>
<accession>A0A841Q5M9</accession>
<keyword evidence="6" id="KW-0418">Kinase</keyword>